<accession>A0A0D0FAX2</accession>
<dbReference type="SUPFAM" id="SSF55729">
    <property type="entry name" value="Acyl-CoA N-acyltransferases (Nat)"/>
    <property type="match status" value="1"/>
</dbReference>
<reference evidence="2 3" key="1">
    <citation type="submission" date="2015-01" db="EMBL/GenBank/DDBJ databases">
        <title>Draft genome sequence of Pedobacter sp. NL19 isolated from sludge of an effluent treatment pond in an abandoned uranium mine.</title>
        <authorList>
            <person name="Santos T."/>
            <person name="Caetano T."/>
            <person name="Covas C."/>
            <person name="Cruz A."/>
            <person name="Mendo S."/>
        </authorList>
    </citation>
    <scope>NUCLEOTIDE SEQUENCE [LARGE SCALE GENOMIC DNA]</scope>
    <source>
        <strain evidence="2 3">NL19</strain>
    </source>
</reference>
<dbReference type="InterPro" id="IPR016181">
    <property type="entry name" value="Acyl_CoA_acyltransferase"/>
</dbReference>
<name>A0A0D0FAX2_9SPHI</name>
<dbReference type="InterPro" id="IPR000182">
    <property type="entry name" value="GNAT_dom"/>
</dbReference>
<evidence type="ECO:0000313" key="3">
    <source>
        <dbReference type="Proteomes" id="UP000032049"/>
    </source>
</evidence>
<sequence>MTEISSNKIVYRKVTVSEVEQYHQIRLHCLKNSSQNFGTLYEEELGSSSFKFDRIINEKPETDFLMGAFIKEKLVGICGFIREKREKTRHTGEISSMYVMPEFMGQRIGFGLLNATIVLGFDDPVLENIILSVIDKNQAAKNLYKKFGFVEYGKLKNYFKYGGEYEDLVFMTLTRDKKNNL</sequence>
<dbReference type="STRING" id="1503925.TH53_00355"/>
<dbReference type="OrthoDB" id="9803233at2"/>
<dbReference type="PANTHER" id="PTHR43415">
    <property type="entry name" value="SPERMIDINE N(1)-ACETYLTRANSFERASE"/>
    <property type="match status" value="1"/>
</dbReference>
<dbReference type="CDD" id="cd04301">
    <property type="entry name" value="NAT_SF"/>
    <property type="match status" value="1"/>
</dbReference>
<dbReference type="Pfam" id="PF00583">
    <property type="entry name" value="Acetyltransf_1"/>
    <property type="match status" value="1"/>
</dbReference>
<dbReference type="Gene3D" id="3.40.630.30">
    <property type="match status" value="1"/>
</dbReference>
<protein>
    <submittedName>
        <fullName evidence="2">Contig3, whole genome shotgun sequence</fullName>
    </submittedName>
</protein>
<evidence type="ECO:0000313" key="2">
    <source>
        <dbReference type="EMBL" id="KIO78978.1"/>
    </source>
</evidence>
<feature type="domain" description="N-acetyltransferase" evidence="1">
    <location>
        <begin position="9"/>
        <end position="176"/>
    </location>
</feature>
<dbReference type="GO" id="GO:0016747">
    <property type="term" value="F:acyltransferase activity, transferring groups other than amino-acyl groups"/>
    <property type="evidence" value="ECO:0007669"/>
    <property type="project" value="InterPro"/>
</dbReference>
<dbReference type="PANTHER" id="PTHR43415:SF3">
    <property type="entry name" value="GNAT-FAMILY ACETYLTRANSFERASE"/>
    <property type="match status" value="1"/>
</dbReference>
<comment type="caution">
    <text evidence="2">The sequence shown here is derived from an EMBL/GenBank/DDBJ whole genome shotgun (WGS) entry which is preliminary data.</text>
</comment>
<evidence type="ECO:0000259" key="1">
    <source>
        <dbReference type="PROSITE" id="PS51186"/>
    </source>
</evidence>
<dbReference type="Proteomes" id="UP000032049">
    <property type="component" value="Unassembled WGS sequence"/>
</dbReference>
<gene>
    <name evidence="2" type="ORF">TH53_00355</name>
</gene>
<organism evidence="2 3">
    <name type="scientific">Pedobacter lusitanus</name>
    <dbReference type="NCBI Taxonomy" id="1503925"/>
    <lineage>
        <taxon>Bacteria</taxon>
        <taxon>Pseudomonadati</taxon>
        <taxon>Bacteroidota</taxon>
        <taxon>Sphingobacteriia</taxon>
        <taxon>Sphingobacteriales</taxon>
        <taxon>Sphingobacteriaceae</taxon>
        <taxon>Pedobacter</taxon>
    </lineage>
</organism>
<proteinExistence type="predicted"/>
<dbReference type="RefSeq" id="WP_041877269.1">
    <property type="nucleotide sequence ID" value="NZ_CP157278.1"/>
</dbReference>
<keyword evidence="3" id="KW-1185">Reference proteome</keyword>
<dbReference type="EMBL" id="JXRA01000003">
    <property type="protein sequence ID" value="KIO78978.1"/>
    <property type="molecule type" value="Genomic_DNA"/>
</dbReference>
<dbReference type="AlphaFoldDB" id="A0A0D0FAX2"/>
<dbReference type="PROSITE" id="PS51186">
    <property type="entry name" value="GNAT"/>
    <property type="match status" value="1"/>
</dbReference>